<dbReference type="NCBIfam" id="TIGR00236">
    <property type="entry name" value="wecB"/>
    <property type="match status" value="1"/>
</dbReference>
<organism evidence="3 4">
    <name type="scientific">Bariatricus massiliensis</name>
    <dbReference type="NCBI Taxonomy" id="1745713"/>
    <lineage>
        <taxon>Bacteria</taxon>
        <taxon>Bacillati</taxon>
        <taxon>Bacillota</taxon>
        <taxon>Clostridia</taxon>
        <taxon>Lachnospirales</taxon>
        <taxon>Lachnospiraceae</taxon>
        <taxon>Bariatricus</taxon>
    </lineage>
</organism>
<dbReference type="PANTHER" id="PTHR43174:SF1">
    <property type="entry name" value="UDP-N-ACETYLGLUCOSAMINE 2-EPIMERASE"/>
    <property type="match status" value="1"/>
</dbReference>
<dbReference type="RefSeq" id="WP_066731338.1">
    <property type="nucleotide sequence ID" value="NZ_JAJCIQ010000010.1"/>
</dbReference>
<keyword evidence="1 3" id="KW-0413">Isomerase</keyword>
<name>A0ABS8DKU6_9FIRM</name>
<sequence length="364" mass="40805">MKVLTVVGARPQFIKAAAVSRIIRSEINEFLVHTGQHYDNNMSKVFFDELHIPIPNVNLGVGSASHAKQTAEMLVKLEEVMIKENPDAVLLYGDTNSTLAGAIAAGKLNIPIAHIEAGVRCGVKDMPEEQNRIITDHLAQWNFAPSIDGIKGLESEGIGETGYFVGDVMYDALLYYGKMVDKVESWIFYNKLELLDGKKIEINLENGWYLSTIHRPENTDKAEKFIEIVEALNALDKPVVFPVHPRTQKSVLNNKMADKYTNILFVEPLGYMEMIFFCKNACKIITDSGGLHKESYLMKVPGVVILRNTGWVETLDGSWNVLASPDRKDILQKVYDTKIDESKWKRCYGNGDAAKKILEILKKG</sequence>
<dbReference type="EMBL" id="JAJCIS010000010">
    <property type="protein sequence ID" value="MCB7388359.1"/>
    <property type="molecule type" value="Genomic_DNA"/>
</dbReference>
<dbReference type="Proteomes" id="UP001299546">
    <property type="component" value="Unassembled WGS sequence"/>
</dbReference>
<evidence type="ECO:0000256" key="1">
    <source>
        <dbReference type="RuleBase" id="RU003513"/>
    </source>
</evidence>
<dbReference type="InterPro" id="IPR003331">
    <property type="entry name" value="UDP_GlcNAc_Epimerase_2_dom"/>
</dbReference>
<dbReference type="SUPFAM" id="SSF53756">
    <property type="entry name" value="UDP-Glycosyltransferase/glycogen phosphorylase"/>
    <property type="match status" value="1"/>
</dbReference>
<dbReference type="Pfam" id="PF02350">
    <property type="entry name" value="Epimerase_2"/>
    <property type="match status" value="1"/>
</dbReference>
<comment type="similarity">
    <text evidence="1">Belongs to the UDP-N-acetylglucosamine 2-epimerase family.</text>
</comment>
<dbReference type="PANTHER" id="PTHR43174">
    <property type="entry name" value="UDP-N-ACETYLGLUCOSAMINE 2-EPIMERASE"/>
    <property type="match status" value="1"/>
</dbReference>
<dbReference type="InterPro" id="IPR029767">
    <property type="entry name" value="WecB-like"/>
</dbReference>
<proteinExistence type="inferred from homology"/>
<comment type="caution">
    <text evidence="3">The sequence shown here is derived from an EMBL/GenBank/DDBJ whole genome shotgun (WGS) entry which is preliminary data.</text>
</comment>
<accession>A0ABS8DKU6</accession>
<dbReference type="EC" id="5.1.3.14" evidence="3"/>
<evidence type="ECO:0000259" key="2">
    <source>
        <dbReference type="Pfam" id="PF02350"/>
    </source>
</evidence>
<reference evidence="3 4" key="1">
    <citation type="submission" date="2021-10" db="EMBL/GenBank/DDBJ databases">
        <title>Collection of gut derived symbiotic bacterial strains cultured from healthy donors.</title>
        <authorList>
            <person name="Lin H."/>
            <person name="Littmann E."/>
            <person name="Kohout C."/>
            <person name="Pamer E.G."/>
        </authorList>
    </citation>
    <scope>NUCLEOTIDE SEQUENCE [LARGE SCALE GENOMIC DNA]</scope>
    <source>
        <strain evidence="3 4">DFI.1.165</strain>
    </source>
</reference>
<protein>
    <submittedName>
        <fullName evidence="3">UDP-N-acetylglucosamine 2-epimerase (Non-hydrolyzing)</fullName>
        <ecNumber evidence="3">5.1.3.14</ecNumber>
    </submittedName>
</protein>
<keyword evidence="4" id="KW-1185">Reference proteome</keyword>
<dbReference type="GO" id="GO:0008761">
    <property type="term" value="F:UDP-N-acetylglucosamine 2-epimerase activity"/>
    <property type="evidence" value="ECO:0007669"/>
    <property type="project" value="UniProtKB-EC"/>
</dbReference>
<evidence type="ECO:0000313" key="3">
    <source>
        <dbReference type="EMBL" id="MCB7388359.1"/>
    </source>
</evidence>
<gene>
    <name evidence="3" type="primary">wecB</name>
    <name evidence="3" type="ORF">LIZ65_13810</name>
</gene>
<dbReference type="Gene3D" id="3.40.50.2000">
    <property type="entry name" value="Glycogen Phosphorylase B"/>
    <property type="match status" value="2"/>
</dbReference>
<feature type="domain" description="UDP-N-acetylglucosamine 2-epimerase" evidence="2">
    <location>
        <begin position="25"/>
        <end position="362"/>
    </location>
</feature>
<dbReference type="CDD" id="cd03786">
    <property type="entry name" value="GTB_UDP-GlcNAc_2-Epimerase"/>
    <property type="match status" value="1"/>
</dbReference>
<evidence type="ECO:0000313" key="4">
    <source>
        <dbReference type="Proteomes" id="UP001299546"/>
    </source>
</evidence>